<dbReference type="GO" id="GO:0016020">
    <property type="term" value="C:membrane"/>
    <property type="evidence" value="ECO:0007669"/>
    <property type="project" value="UniProtKB-SubCell"/>
</dbReference>
<evidence type="ECO:0000313" key="10">
    <source>
        <dbReference type="Proteomes" id="UP000298663"/>
    </source>
</evidence>
<feature type="transmembrane region" description="Helical" evidence="7">
    <location>
        <begin position="48"/>
        <end position="71"/>
    </location>
</feature>
<protein>
    <recommendedName>
        <fullName evidence="7">Palmitoyltransferase</fullName>
        <ecNumber evidence="7">2.3.1.225</ecNumber>
    </recommendedName>
</protein>
<keyword evidence="5 7" id="KW-0472">Membrane</keyword>
<comment type="similarity">
    <text evidence="7">Belongs to the DHHC palmitoyltransferase family.</text>
</comment>
<dbReference type="EC" id="2.3.1.225" evidence="7"/>
<feature type="transmembrane region" description="Helical" evidence="7">
    <location>
        <begin position="170"/>
        <end position="193"/>
    </location>
</feature>
<feature type="domain" description="Palmitoyltransferase DHHC" evidence="8">
    <location>
        <begin position="118"/>
        <end position="254"/>
    </location>
</feature>
<accession>A0A4U5LWS7</accession>
<evidence type="ECO:0000256" key="2">
    <source>
        <dbReference type="ARBA" id="ARBA00022679"/>
    </source>
</evidence>
<dbReference type="PANTHER" id="PTHR12246">
    <property type="entry name" value="PALMITOYLTRANSFERASE ZDHHC16"/>
    <property type="match status" value="1"/>
</dbReference>
<keyword evidence="3 7" id="KW-0812">Transmembrane</keyword>
<reference evidence="9 10" key="1">
    <citation type="journal article" date="2015" name="Genome Biol.">
        <title>Comparative genomics of Steinernema reveals deeply conserved gene regulatory networks.</title>
        <authorList>
            <person name="Dillman A.R."/>
            <person name="Macchietto M."/>
            <person name="Porter C.F."/>
            <person name="Rogers A."/>
            <person name="Williams B."/>
            <person name="Antoshechkin I."/>
            <person name="Lee M.M."/>
            <person name="Goodwin Z."/>
            <person name="Lu X."/>
            <person name="Lewis E.E."/>
            <person name="Goodrich-Blair H."/>
            <person name="Stock S.P."/>
            <person name="Adams B.J."/>
            <person name="Sternberg P.W."/>
            <person name="Mortazavi A."/>
        </authorList>
    </citation>
    <scope>NUCLEOTIDE SEQUENCE [LARGE SCALE GENOMIC DNA]</scope>
    <source>
        <strain evidence="9 10">ALL</strain>
    </source>
</reference>
<gene>
    <name evidence="9" type="ORF">L596_027875</name>
</gene>
<dbReference type="InterPro" id="IPR039859">
    <property type="entry name" value="PFA4/ZDH16/20/ERF2-like"/>
</dbReference>
<dbReference type="OrthoDB" id="331948at2759"/>
<evidence type="ECO:0000256" key="3">
    <source>
        <dbReference type="ARBA" id="ARBA00022692"/>
    </source>
</evidence>
<comment type="subcellular location">
    <subcellularLocation>
        <location evidence="1">Membrane</location>
        <topology evidence="1">Multi-pass membrane protein</topology>
    </subcellularLocation>
</comment>
<dbReference type="InterPro" id="IPR001594">
    <property type="entry name" value="Palmitoyltrfase_DHHC"/>
</dbReference>
<proteinExistence type="inferred from homology"/>
<comment type="domain">
    <text evidence="7">The DHHC domain is required for palmitoyltransferase activity.</text>
</comment>
<evidence type="ECO:0000256" key="6">
    <source>
        <dbReference type="ARBA" id="ARBA00023315"/>
    </source>
</evidence>
<keyword evidence="4 7" id="KW-1133">Transmembrane helix</keyword>
<feature type="transmembrane region" description="Helical" evidence="7">
    <location>
        <begin position="77"/>
        <end position="101"/>
    </location>
</feature>
<evidence type="ECO:0000256" key="4">
    <source>
        <dbReference type="ARBA" id="ARBA00022989"/>
    </source>
</evidence>
<feature type="transmembrane region" description="Helical" evidence="7">
    <location>
        <begin position="213"/>
        <end position="239"/>
    </location>
</feature>
<comment type="caution">
    <text evidence="9">The sequence shown here is derived from an EMBL/GenBank/DDBJ whole genome shotgun (WGS) entry which is preliminary data.</text>
</comment>
<keyword evidence="2 7" id="KW-0808">Transferase</keyword>
<dbReference type="Proteomes" id="UP000298663">
    <property type="component" value="Unassembled WGS sequence"/>
</dbReference>
<evidence type="ECO:0000259" key="8">
    <source>
        <dbReference type="Pfam" id="PF01529"/>
    </source>
</evidence>
<name>A0A4U5LWS7_STECR</name>
<evidence type="ECO:0000256" key="5">
    <source>
        <dbReference type="ARBA" id="ARBA00023136"/>
    </source>
</evidence>
<dbReference type="PROSITE" id="PS50216">
    <property type="entry name" value="DHHC"/>
    <property type="match status" value="1"/>
</dbReference>
<reference evidence="9 10" key="2">
    <citation type="journal article" date="2019" name="G3 (Bethesda)">
        <title>Hybrid Assembly of the Genome of the Entomopathogenic Nematode Steinernema carpocapsae Identifies the X-Chromosome.</title>
        <authorList>
            <person name="Serra L."/>
            <person name="Macchietto M."/>
            <person name="Macias-Munoz A."/>
            <person name="McGill C.J."/>
            <person name="Rodriguez I.M."/>
            <person name="Rodriguez B."/>
            <person name="Murad R."/>
            <person name="Mortazavi A."/>
        </authorList>
    </citation>
    <scope>NUCLEOTIDE SEQUENCE [LARGE SCALE GENOMIC DNA]</scope>
    <source>
        <strain evidence="9 10">ALL</strain>
    </source>
</reference>
<dbReference type="EMBL" id="AZBU02000011">
    <property type="protein sequence ID" value="TKR60661.1"/>
    <property type="molecule type" value="Genomic_DNA"/>
</dbReference>
<organism evidence="9 10">
    <name type="scientific">Steinernema carpocapsae</name>
    <name type="common">Entomopathogenic nematode</name>
    <dbReference type="NCBI Taxonomy" id="34508"/>
    <lineage>
        <taxon>Eukaryota</taxon>
        <taxon>Metazoa</taxon>
        <taxon>Ecdysozoa</taxon>
        <taxon>Nematoda</taxon>
        <taxon>Chromadorea</taxon>
        <taxon>Rhabditida</taxon>
        <taxon>Tylenchina</taxon>
        <taxon>Panagrolaimomorpha</taxon>
        <taxon>Strongyloidoidea</taxon>
        <taxon>Steinernematidae</taxon>
        <taxon>Steinernema</taxon>
    </lineage>
</organism>
<dbReference type="AlphaFoldDB" id="A0A4U5LWS7"/>
<dbReference type="GO" id="GO:0019706">
    <property type="term" value="F:protein-cysteine S-palmitoyltransferase activity"/>
    <property type="evidence" value="ECO:0007669"/>
    <property type="project" value="UniProtKB-EC"/>
</dbReference>
<evidence type="ECO:0000313" key="9">
    <source>
        <dbReference type="EMBL" id="TKR60661.1"/>
    </source>
</evidence>
<evidence type="ECO:0000256" key="7">
    <source>
        <dbReference type="RuleBase" id="RU079119"/>
    </source>
</evidence>
<evidence type="ECO:0000256" key="1">
    <source>
        <dbReference type="ARBA" id="ARBA00004141"/>
    </source>
</evidence>
<keyword evidence="10" id="KW-1185">Reference proteome</keyword>
<dbReference type="Pfam" id="PF01529">
    <property type="entry name" value="DHHC"/>
    <property type="match status" value="1"/>
</dbReference>
<sequence>MGREEDEKPSPVAWTVVEPPNWETQADREGIAEVAKPLLTRLAHWGPLITLCIIFSIGITSSYFHILWWPIASSPWALVHFLVFLTWNYLTLTNYCLATYYGPGVVPLRWLPPLEEHQSRLQFCTVCNGYKAPRSHHCSKCGRCNLKMDHHCPWINNCVGHRNHFSFCKFLVFAIIGCIQGSYILFYTLYHFYFRIWYIYYGDGREPIIDISVYAALCGVFCFGLSIGVVCALSVLLFFQVKGILKNRTQVEEYIEEKAIIRREDGEGLAAFVYPYDLGHKRNVREVLIWEDLPKTSGLYWPIRSSCDQFTLSEEQIEQKKLKKQNACVVEIVEDFSGTFCGSRCFGCCIFVTQPCLESSVAVHKGERWLSTRGSKHWAYAVKKTNADGSDAKEQVVKGWFPRRCAMLLIRQRVKDVNQSTEAIKEATKDEAQE</sequence>
<comment type="catalytic activity">
    <reaction evidence="7">
        <text>L-cysteinyl-[protein] + hexadecanoyl-CoA = S-hexadecanoyl-L-cysteinyl-[protein] + CoA</text>
        <dbReference type="Rhea" id="RHEA:36683"/>
        <dbReference type="Rhea" id="RHEA-COMP:10131"/>
        <dbReference type="Rhea" id="RHEA-COMP:11032"/>
        <dbReference type="ChEBI" id="CHEBI:29950"/>
        <dbReference type="ChEBI" id="CHEBI:57287"/>
        <dbReference type="ChEBI" id="CHEBI:57379"/>
        <dbReference type="ChEBI" id="CHEBI:74151"/>
        <dbReference type="EC" id="2.3.1.225"/>
    </reaction>
</comment>
<keyword evidence="6 7" id="KW-0012">Acyltransferase</keyword>